<dbReference type="EMBL" id="JANBVO010000031">
    <property type="protein sequence ID" value="KAJ9138156.1"/>
    <property type="molecule type" value="Genomic_DNA"/>
</dbReference>
<evidence type="ECO:0000256" key="2">
    <source>
        <dbReference type="ARBA" id="ARBA00004922"/>
    </source>
</evidence>
<evidence type="ECO:0000256" key="1">
    <source>
        <dbReference type="ARBA" id="ARBA00004323"/>
    </source>
</evidence>
<keyword evidence="4" id="KW-0808">Transferase</keyword>
<dbReference type="GO" id="GO:0000139">
    <property type="term" value="C:Golgi membrane"/>
    <property type="evidence" value="ECO:0007669"/>
    <property type="project" value="UniProtKB-SubCell"/>
</dbReference>
<keyword evidence="10" id="KW-0732">Signal</keyword>
<evidence type="ECO:0000256" key="9">
    <source>
        <dbReference type="ARBA" id="ARBA00023136"/>
    </source>
</evidence>
<evidence type="ECO:0000256" key="8">
    <source>
        <dbReference type="ARBA" id="ARBA00023034"/>
    </source>
</evidence>
<keyword evidence="7" id="KW-1133">Transmembrane helix</keyword>
<evidence type="ECO:0000256" key="7">
    <source>
        <dbReference type="ARBA" id="ARBA00022989"/>
    </source>
</evidence>
<comment type="caution">
    <text evidence="11">The sequence shown here is derived from an EMBL/GenBank/DDBJ whole genome shotgun (WGS) entry which is preliminary data.</text>
</comment>
<dbReference type="PANTHER" id="PTHR31646">
    <property type="entry name" value="ALPHA-1,2-MANNOSYLTRANSFERASE MNN2"/>
    <property type="match status" value="1"/>
</dbReference>
<dbReference type="GO" id="GO:0000026">
    <property type="term" value="F:alpha-1,2-mannosyltransferase activity"/>
    <property type="evidence" value="ECO:0007669"/>
    <property type="project" value="TreeGrafter"/>
</dbReference>
<reference evidence="11" key="1">
    <citation type="submission" date="2022-07" db="EMBL/GenBank/DDBJ databases">
        <title>Fungi with potential for degradation of polypropylene.</title>
        <authorList>
            <person name="Gostincar C."/>
        </authorList>
    </citation>
    <scope>NUCLEOTIDE SEQUENCE</scope>
    <source>
        <strain evidence="11">EXF-13308</strain>
    </source>
</reference>
<keyword evidence="6" id="KW-0735">Signal-anchor</keyword>
<evidence type="ECO:0000256" key="3">
    <source>
        <dbReference type="ARBA" id="ARBA00009105"/>
    </source>
</evidence>
<keyword evidence="12" id="KW-1185">Reference proteome</keyword>
<keyword evidence="9" id="KW-0472">Membrane</keyword>
<organism evidence="11 12">
    <name type="scientific">Pleurostoma richardsiae</name>
    <dbReference type="NCBI Taxonomy" id="41990"/>
    <lineage>
        <taxon>Eukaryota</taxon>
        <taxon>Fungi</taxon>
        <taxon>Dikarya</taxon>
        <taxon>Ascomycota</taxon>
        <taxon>Pezizomycotina</taxon>
        <taxon>Sordariomycetes</taxon>
        <taxon>Sordariomycetidae</taxon>
        <taxon>Calosphaeriales</taxon>
        <taxon>Pleurostomataceae</taxon>
        <taxon>Pleurostoma</taxon>
    </lineage>
</organism>
<evidence type="ECO:0000313" key="11">
    <source>
        <dbReference type="EMBL" id="KAJ9138156.1"/>
    </source>
</evidence>
<accession>A0AA38VCM4</accession>
<evidence type="ECO:0000256" key="6">
    <source>
        <dbReference type="ARBA" id="ARBA00022968"/>
    </source>
</evidence>
<comment type="similarity">
    <text evidence="3">Belongs to the MNN1/MNT family.</text>
</comment>
<sequence>MTLTRRLRVLLLAVITAVLIYATQGHPKLPEVRQWKLNDASRQIQRITEILGGEFAAAQNDEKPISGDVVPAPTAAKLVEDAHKLLTADAFLPHFSAVLQLPAITLAEAKKTCSWGPDEHVNFEYGRYGDWVSKDRSEKELESRRQQWHDFVEKQMIPWSKAQDEFEGRGLVIVARSRDTMMGIKAILRALLRLEASIAVEINYWGDGMNKTKKEELSAIYPNTFFNDLSKEHNILQLKKGDNLEIDSQLKVAAVINSRWAETILVDSDNVPTIDPGVLYDSEVYKEHGSIFWPDSVRTRPQNPAWAIFNTPCRMDEYELDSSQLLVDKRRYFYHLQLAAWMNNEQGSYYNEFLPGDKDLFRFAWHALRTRYGRPKKWLATVGTVNDGFFCGHSFAQHYPDDGRIAFLHRGPVKTPDLKVMRWNRDERGGYYRNYKQAASDEDLEANVNVTINFDMAEHYPDHSVDFEGAQCMDMADVEPRELDEILPDFEEAFKGIGGYWQLDPLE</sequence>
<evidence type="ECO:0000313" key="12">
    <source>
        <dbReference type="Proteomes" id="UP001174694"/>
    </source>
</evidence>
<comment type="pathway">
    <text evidence="2">Protein modification; protein glycosylation.</text>
</comment>
<feature type="chain" id="PRO_5041210838" evidence="10">
    <location>
        <begin position="26"/>
        <end position="507"/>
    </location>
</feature>
<protein>
    <submittedName>
        <fullName evidence="11">Glycosyltransferase family 71</fullName>
    </submittedName>
</protein>
<dbReference type="InterPro" id="IPR029044">
    <property type="entry name" value="Nucleotide-diphossugar_trans"/>
</dbReference>
<dbReference type="GO" id="GO:0046354">
    <property type="term" value="P:mannan biosynthetic process"/>
    <property type="evidence" value="ECO:0007669"/>
    <property type="project" value="TreeGrafter"/>
</dbReference>
<evidence type="ECO:0000256" key="4">
    <source>
        <dbReference type="ARBA" id="ARBA00022679"/>
    </source>
</evidence>
<keyword evidence="8" id="KW-0333">Golgi apparatus</keyword>
<keyword evidence="5" id="KW-0812">Transmembrane</keyword>
<dbReference type="Proteomes" id="UP001174694">
    <property type="component" value="Unassembled WGS sequence"/>
</dbReference>
<evidence type="ECO:0000256" key="10">
    <source>
        <dbReference type="SAM" id="SignalP"/>
    </source>
</evidence>
<dbReference type="Pfam" id="PF11051">
    <property type="entry name" value="Mannosyl_trans3"/>
    <property type="match status" value="2"/>
</dbReference>
<dbReference type="SUPFAM" id="SSF53448">
    <property type="entry name" value="Nucleotide-diphospho-sugar transferases"/>
    <property type="match status" value="1"/>
</dbReference>
<dbReference type="InterPro" id="IPR022751">
    <property type="entry name" value="Alpha_mannosyltransferase"/>
</dbReference>
<proteinExistence type="inferred from homology"/>
<dbReference type="AlphaFoldDB" id="A0AA38VCM4"/>
<evidence type="ECO:0000256" key="5">
    <source>
        <dbReference type="ARBA" id="ARBA00022692"/>
    </source>
</evidence>
<gene>
    <name evidence="11" type="ORF">NKR23_g8683</name>
</gene>
<name>A0AA38VCM4_9PEZI</name>
<feature type="signal peptide" evidence="10">
    <location>
        <begin position="1"/>
        <end position="25"/>
    </location>
</feature>
<comment type="subcellular location">
    <subcellularLocation>
        <location evidence="1">Golgi apparatus membrane</location>
        <topology evidence="1">Single-pass type II membrane protein</topology>
    </subcellularLocation>
</comment>
<dbReference type="PANTHER" id="PTHR31646:SF1">
    <property type="entry name" value="ALPHA-1,2-MANNOSYLTRANSFERASE MNN2"/>
    <property type="match status" value="1"/>
</dbReference>